<dbReference type="AlphaFoldDB" id="A0AAE0UH61"/>
<feature type="domain" description="SPRY-associated" evidence="1">
    <location>
        <begin position="9"/>
        <end position="52"/>
    </location>
</feature>
<dbReference type="SMART" id="SM00589">
    <property type="entry name" value="PRY"/>
    <property type="match status" value="1"/>
</dbReference>
<dbReference type="InterPro" id="IPR043136">
    <property type="entry name" value="B30.2/SPRY_sf"/>
</dbReference>
<dbReference type="Proteomes" id="UP001274896">
    <property type="component" value="Unassembled WGS sequence"/>
</dbReference>
<sequence length="93" mass="10570">MSETRSDDFCALTLDPNTGHRSLILSEKNRVVTRNEKFQRTSNHPERFDSYAQDWRHWGPTLEPSPRLGHAGERLVAESLPAGLGRAQPRGKM</sequence>
<evidence type="ECO:0000259" key="1">
    <source>
        <dbReference type="SMART" id="SM00589"/>
    </source>
</evidence>
<evidence type="ECO:0000313" key="2">
    <source>
        <dbReference type="EMBL" id="KAK3506504.1"/>
    </source>
</evidence>
<reference evidence="2" key="1">
    <citation type="submission" date="2023-06" db="EMBL/GenBank/DDBJ databases">
        <title>Male Hemibagrus guttatus genome.</title>
        <authorList>
            <person name="Bian C."/>
        </authorList>
    </citation>
    <scope>NUCLEOTIDE SEQUENCE</scope>
    <source>
        <strain evidence="2">Male_cb2023</strain>
        <tissue evidence="2">Muscle</tissue>
    </source>
</reference>
<keyword evidence="3" id="KW-1185">Reference proteome</keyword>
<dbReference type="InterPro" id="IPR006574">
    <property type="entry name" value="PRY"/>
</dbReference>
<dbReference type="EMBL" id="JAUCMX010000030">
    <property type="protein sequence ID" value="KAK3506504.1"/>
    <property type="molecule type" value="Genomic_DNA"/>
</dbReference>
<proteinExistence type="predicted"/>
<protein>
    <recommendedName>
        <fullName evidence="1">SPRY-associated domain-containing protein</fullName>
    </recommendedName>
</protein>
<dbReference type="InterPro" id="IPR013320">
    <property type="entry name" value="ConA-like_dom_sf"/>
</dbReference>
<dbReference type="SUPFAM" id="SSF49899">
    <property type="entry name" value="Concanavalin A-like lectins/glucanases"/>
    <property type="match status" value="1"/>
</dbReference>
<name>A0AAE0UH61_9TELE</name>
<dbReference type="Gene3D" id="2.60.120.920">
    <property type="match status" value="1"/>
</dbReference>
<evidence type="ECO:0000313" key="3">
    <source>
        <dbReference type="Proteomes" id="UP001274896"/>
    </source>
</evidence>
<accession>A0AAE0UH61</accession>
<comment type="caution">
    <text evidence="2">The sequence shown here is derived from an EMBL/GenBank/DDBJ whole genome shotgun (WGS) entry which is preliminary data.</text>
</comment>
<gene>
    <name evidence="2" type="ORF">QTP70_003349</name>
</gene>
<dbReference type="Pfam" id="PF13765">
    <property type="entry name" value="PRY"/>
    <property type="match status" value="1"/>
</dbReference>
<organism evidence="2 3">
    <name type="scientific">Hemibagrus guttatus</name>
    <dbReference type="NCBI Taxonomy" id="175788"/>
    <lineage>
        <taxon>Eukaryota</taxon>
        <taxon>Metazoa</taxon>
        <taxon>Chordata</taxon>
        <taxon>Craniata</taxon>
        <taxon>Vertebrata</taxon>
        <taxon>Euteleostomi</taxon>
        <taxon>Actinopterygii</taxon>
        <taxon>Neopterygii</taxon>
        <taxon>Teleostei</taxon>
        <taxon>Ostariophysi</taxon>
        <taxon>Siluriformes</taxon>
        <taxon>Bagridae</taxon>
        <taxon>Hemibagrus</taxon>
    </lineage>
</organism>